<evidence type="ECO:0000313" key="2">
    <source>
        <dbReference type="EMBL" id="MFE1753426.1"/>
    </source>
</evidence>
<dbReference type="Proteomes" id="UP001599756">
    <property type="component" value="Unassembled WGS sequence"/>
</dbReference>
<gene>
    <name evidence="2" type="ORF">ACFW88_23270</name>
</gene>
<sequence>MKTFTTQLLGRAATALVAAGACAVAAAPAAFATPASAPAPKAPSGADVTAARHASETAPVMHTLAGFLAHHGQPANHNSVAAEKKAEAAAAPKLVGATVPVYYLNPAFVKGRSASVPVAEMAFMATEAVSADGQHASVWTVKSRAAGHPWKQFNIASGSDETDAAAAAARHGAGAVAFYEPQIHAWYVLDHGRVTGINKDGRQSVGSSGMTVTAYQALVHKRYADKLPGSDYARNHMVGGFDYNPVRPTTATADDGSDTPAQAALGGGAAAVALAAGAFTMRRRRARRGNA</sequence>
<reference evidence="2 3" key="1">
    <citation type="submission" date="2024-09" db="EMBL/GenBank/DDBJ databases">
        <title>The Natural Products Discovery Center: Release of the First 8490 Sequenced Strains for Exploring Actinobacteria Biosynthetic Diversity.</title>
        <authorList>
            <person name="Kalkreuter E."/>
            <person name="Kautsar S.A."/>
            <person name="Yang D."/>
            <person name="Bader C.D."/>
            <person name="Teijaro C.N."/>
            <person name="Fluegel L."/>
            <person name="Davis C.M."/>
            <person name="Simpson J.R."/>
            <person name="Lauterbach L."/>
            <person name="Steele A.D."/>
            <person name="Gui C."/>
            <person name="Meng S."/>
            <person name="Li G."/>
            <person name="Viehrig K."/>
            <person name="Ye F."/>
            <person name="Su P."/>
            <person name="Kiefer A.F."/>
            <person name="Nichols A."/>
            <person name="Cepeda A.J."/>
            <person name="Yan W."/>
            <person name="Fan B."/>
            <person name="Jiang Y."/>
            <person name="Adhikari A."/>
            <person name="Zheng C.-J."/>
            <person name="Schuster L."/>
            <person name="Cowan T.M."/>
            <person name="Smanski M.J."/>
            <person name="Chevrette M.G."/>
            <person name="De Carvalho L.P.S."/>
            <person name="Shen B."/>
        </authorList>
    </citation>
    <scope>NUCLEOTIDE SEQUENCE [LARGE SCALE GENOMIC DNA]</scope>
    <source>
        <strain evidence="2 3">NPDC059500</strain>
    </source>
</reference>
<feature type="signal peptide" evidence="1">
    <location>
        <begin position="1"/>
        <end position="32"/>
    </location>
</feature>
<name>A0ABW6HAQ1_9ACTN</name>
<dbReference type="EMBL" id="JBHYTS010000039">
    <property type="protein sequence ID" value="MFE1753426.1"/>
    <property type="molecule type" value="Genomic_DNA"/>
</dbReference>
<protein>
    <submittedName>
        <fullName evidence="2">Uncharacterized protein</fullName>
    </submittedName>
</protein>
<keyword evidence="3" id="KW-1185">Reference proteome</keyword>
<keyword evidence="1" id="KW-0732">Signal</keyword>
<evidence type="ECO:0000256" key="1">
    <source>
        <dbReference type="SAM" id="SignalP"/>
    </source>
</evidence>
<comment type="caution">
    <text evidence="2">The sequence shown here is derived from an EMBL/GenBank/DDBJ whole genome shotgun (WGS) entry which is preliminary data.</text>
</comment>
<organism evidence="2 3">
    <name type="scientific">Streptomyces anandii</name>
    <dbReference type="NCBI Taxonomy" id="285454"/>
    <lineage>
        <taxon>Bacteria</taxon>
        <taxon>Bacillati</taxon>
        <taxon>Actinomycetota</taxon>
        <taxon>Actinomycetes</taxon>
        <taxon>Kitasatosporales</taxon>
        <taxon>Streptomycetaceae</taxon>
        <taxon>Streptomyces</taxon>
    </lineage>
</organism>
<evidence type="ECO:0000313" key="3">
    <source>
        <dbReference type="Proteomes" id="UP001599756"/>
    </source>
</evidence>
<accession>A0ABW6HAQ1</accession>
<proteinExistence type="predicted"/>
<feature type="chain" id="PRO_5047423888" evidence="1">
    <location>
        <begin position="33"/>
        <end position="291"/>
    </location>
</feature>
<dbReference type="PROSITE" id="PS51257">
    <property type="entry name" value="PROKAR_LIPOPROTEIN"/>
    <property type="match status" value="1"/>
</dbReference>
<dbReference type="RefSeq" id="WP_381811401.1">
    <property type="nucleotide sequence ID" value="NZ_JBHYTS010000039.1"/>
</dbReference>